<accession>A0ABZ1YZF2</accession>
<dbReference type="Pfam" id="PF13569">
    <property type="entry name" value="DUF4132"/>
    <property type="match status" value="1"/>
</dbReference>
<dbReference type="RefSeq" id="WP_329411288.1">
    <property type="nucleotide sequence ID" value="NZ_CP109441.1"/>
</dbReference>
<keyword evidence="3" id="KW-1185">Reference proteome</keyword>
<organism evidence="2 3">
    <name type="scientific">Nocardia vinacea</name>
    <dbReference type="NCBI Taxonomy" id="96468"/>
    <lineage>
        <taxon>Bacteria</taxon>
        <taxon>Bacillati</taxon>
        <taxon>Actinomycetota</taxon>
        <taxon>Actinomycetes</taxon>
        <taxon>Mycobacteriales</taxon>
        <taxon>Nocardiaceae</taxon>
        <taxon>Nocardia</taxon>
    </lineage>
</organism>
<evidence type="ECO:0000259" key="1">
    <source>
        <dbReference type="Pfam" id="PF13569"/>
    </source>
</evidence>
<evidence type="ECO:0000313" key="3">
    <source>
        <dbReference type="Proteomes" id="UP001432062"/>
    </source>
</evidence>
<sequence>MAVRTPPTDEDIWVVPAAWWSKTDPFRGRWPARRIAVNAAAAQTVSDKLAQSADRIRAILSHSASHKVLAERGARYLEDRRADPLGAAVCAAIGMDAMLWDADALGRYYDDHADLADYLVATHGLGCAVATVAALSGICAEASDTWGGQSNRLVVSRPCDPPATLVRRLRTLLAAAGEMDYADALDQARQLRRGPLSIRLLTSYLFPTEQDWVTNDLADPKLTDGFGSIFLLASVTDSAHAHRILDLLGWHWHLLRDNKSLIYSVAAHLGADAASVLTRLWEAGQGNSSAPGPETLSRILAHLPADEAMDFLAGHSWRNVTAAALLASTERFPARAMRVLGTRTAQQENAADFCQHVRRHPELAVAMRDELPESAQQLITESLPEEQTVDTTPAQLVPAILSTPPWQRPPRKPVAAVALEVPGDIDISWLDGEREKWLDTVGTLSEDEIRERLERIPPGNDFLNDWTLDALAQVDFSIAEPYLRTSTVGWGLWSATPLLALTAKHGAATHDLVIDTVTKRPRDHADAIAPFESPAAAELVVDWLRLRSRRRIALDWLRRHPVYAATAFIPGAIGKARKARRTHAAALRTLVTLGYTDAVIAAAAAYDATAAVRELLDTDPAEIVPARIPVLPQWLSISELPAIGLADGHALPPGAVADLVTLMMMSEPGAPHAALARVRDDCDASSLAAAAGAIHSQWTRAGAPSKDTWVWEALAALGNDETVDELLPNILWNGAKDNALDTLAAIGTDHALSALITLHEKGRNAAVRDAAQTRVTDVADELGLSEDQLADRLVPDLGLRPDGTALLDFGSRQFVLGFDEQLRPTITGTDGTRYKALPKAGVHDDEYSAADANATYRSIRKSVKKFAADQIRRLERAMVTERRFTLDELRTLFIAHPVRINVTRRLIWATYRDGQVLDSFRIAEDNTFADADDATLEVAEDVVVGIAHPLHLGTELTAAWADVLADYELLQPFSQIAREVHHPDPELLASSSVPTPANATVPLGRIHGLTNRGWNPPERGDGGRIDTFDKRLPNDRVFSIGIDPGMEPFDSVAPVHELRYAALTGHNGPTFADLSPVTVSEILRDLAWLCGPH</sequence>
<proteinExistence type="predicted"/>
<dbReference type="EMBL" id="CP109441">
    <property type="protein sequence ID" value="WUV47242.1"/>
    <property type="molecule type" value="Genomic_DNA"/>
</dbReference>
<feature type="domain" description="DUF4132" evidence="1">
    <location>
        <begin position="831"/>
        <end position="1014"/>
    </location>
</feature>
<dbReference type="InterPro" id="IPR025406">
    <property type="entry name" value="DUF4132"/>
</dbReference>
<gene>
    <name evidence="2" type="ORF">OG563_03075</name>
</gene>
<reference evidence="2" key="1">
    <citation type="submission" date="2022-10" db="EMBL/GenBank/DDBJ databases">
        <title>The complete genomes of actinobacterial strains from the NBC collection.</title>
        <authorList>
            <person name="Joergensen T.S."/>
            <person name="Alvarez Arevalo M."/>
            <person name="Sterndorff E.B."/>
            <person name="Faurdal D."/>
            <person name="Vuksanovic O."/>
            <person name="Mourched A.-S."/>
            <person name="Charusanti P."/>
            <person name="Shaw S."/>
            <person name="Blin K."/>
            <person name="Weber T."/>
        </authorList>
    </citation>
    <scope>NUCLEOTIDE SEQUENCE</scope>
    <source>
        <strain evidence="2">NBC_01482</strain>
    </source>
</reference>
<protein>
    <submittedName>
        <fullName evidence="2">DUF4132 domain-containing protein</fullName>
    </submittedName>
</protein>
<name>A0ABZ1YZF2_9NOCA</name>
<evidence type="ECO:0000313" key="2">
    <source>
        <dbReference type="EMBL" id="WUV47242.1"/>
    </source>
</evidence>
<dbReference type="Proteomes" id="UP001432062">
    <property type="component" value="Chromosome"/>
</dbReference>